<dbReference type="EMBL" id="AFAR01000205">
    <property type="protein sequence ID" value="EGF25860.1"/>
    <property type="molecule type" value="Genomic_DNA"/>
</dbReference>
<comment type="caution">
    <text evidence="1">The sequence shown here is derived from an EMBL/GenBank/DDBJ whole genome shotgun (WGS) entry which is preliminary data.</text>
</comment>
<dbReference type="Proteomes" id="UP000006222">
    <property type="component" value="Unassembled WGS sequence"/>
</dbReference>
<sequence>MYRFLAGAAFGARFEHCSRSNHWLSPTADEIDLSRRAIIPRRKWPVGGDWAVDAGCVGNRAIET</sequence>
<organism evidence="1 2">
    <name type="scientific">Rhodopirellula baltica WH47</name>
    <dbReference type="NCBI Taxonomy" id="991778"/>
    <lineage>
        <taxon>Bacteria</taxon>
        <taxon>Pseudomonadati</taxon>
        <taxon>Planctomycetota</taxon>
        <taxon>Planctomycetia</taxon>
        <taxon>Pirellulales</taxon>
        <taxon>Pirellulaceae</taxon>
        <taxon>Rhodopirellula</taxon>
    </lineage>
</organism>
<protein>
    <submittedName>
        <fullName evidence="1">Uncharacterized protein</fullName>
    </submittedName>
</protein>
<accession>F2AWU7</accession>
<dbReference type="PATRIC" id="fig|991778.3.peg.4448"/>
<proteinExistence type="predicted"/>
<name>F2AWU7_RHOBT</name>
<evidence type="ECO:0000313" key="2">
    <source>
        <dbReference type="Proteomes" id="UP000006222"/>
    </source>
</evidence>
<reference evidence="1 2" key="1">
    <citation type="journal article" date="2013" name="Mar. Genomics">
        <title>Expression of sulfatases in Rhodopirellula baltica and the diversity of sulfatases in the genus Rhodopirellula.</title>
        <authorList>
            <person name="Wegner C.E."/>
            <person name="Richter-Heitmann T."/>
            <person name="Klindworth A."/>
            <person name="Klockow C."/>
            <person name="Richter M."/>
            <person name="Achstetter T."/>
            <person name="Glockner F.O."/>
            <person name="Harder J."/>
        </authorList>
    </citation>
    <scope>NUCLEOTIDE SEQUENCE [LARGE SCALE GENOMIC DNA]</scope>
    <source>
        <strain evidence="1 2">WH47</strain>
    </source>
</reference>
<dbReference type="AlphaFoldDB" id="F2AWU7"/>
<evidence type="ECO:0000313" key="1">
    <source>
        <dbReference type="EMBL" id="EGF25860.1"/>
    </source>
</evidence>
<gene>
    <name evidence="1" type="ORF">RBWH47_06011</name>
</gene>